<dbReference type="Gene3D" id="1.10.260.40">
    <property type="entry name" value="lambda repressor-like DNA-binding domains"/>
    <property type="match status" value="1"/>
</dbReference>
<evidence type="ECO:0000259" key="1">
    <source>
        <dbReference type="PROSITE" id="PS50943"/>
    </source>
</evidence>
<gene>
    <name evidence="2" type="ORF">F6W96_23945</name>
</gene>
<dbReference type="CDD" id="cd00093">
    <property type="entry name" value="HTH_XRE"/>
    <property type="match status" value="1"/>
</dbReference>
<dbReference type="InterPro" id="IPR001387">
    <property type="entry name" value="Cro/C1-type_HTH"/>
</dbReference>
<organism evidence="2 3">
    <name type="scientific">Nocardia terpenica</name>
    <dbReference type="NCBI Taxonomy" id="455432"/>
    <lineage>
        <taxon>Bacteria</taxon>
        <taxon>Bacillati</taxon>
        <taxon>Actinomycetota</taxon>
        <taxon>Actinomycetes</taxon>
        <taxon>Mycobacteriales</taxon>
        <taxon>Nocardiaceae</taxon>
        <taxon>Nocardia</taxon>
    </lineage>
</organism>
<dbReference type="GO" id="GO:0003677">
    <property type="term" value="F:DNA binding"/>
    <property type="evidence" value="ECO:0007669"/>
    <property type="project" value="InterPro"/>
</dbReference>
<sequence length="328" mass="37209">MTSSVNRVTSGDSVRRSDIGRVVEEVRAAGRRAGLHPHEIAARIGEKIPAVSALEAQRLARGWSRRQLSQRLDELYELDGLAPPGLAEETLCRWEHGDRIPSAERIDYLCRLYRTRPDRLGFGVDHSHPMQGRNVTGLVGLWPYTSQESEKDLISRIESVGRELTMFGLTRNAYARDDILAALRDAATRGVTISMFVMDPWCDSRRDRYRVEPAEAAMEDPKRYVRECLRPLATAASGFTNWRIWTFDFPISTAVERFDDVIRVMFYVPGRRGTESPILALTPDFEAYDFFCGQLEWLNARAVDPDGEPWKSRGVHVRPLELPMGADS</sequence>
<protein>
    <submittedName>
        <fullName evidence="2">Helix-turn-helix domain-containing protein</fullName>
    </submittedName>
</protein>
<reference evidence="2 3" key="1">
    <citation type="journal article" date="2019" name="ACS Chem. Biol.">
        <title>Identification and Mobilization of a Cryptic Antibiotic Biosynthesis Gene Locus from a Human-Pathogenic Nocardia Isolate.</title>
        <authorList>
            <person name="Herisse M."/>
            <person name="Ishida K."/>
            <person name="Porter J.L."/>
            <person name="Howden B."/>
            <person name="Hertweck C."/>
            <person name="Stinear T.P."/>
            <person name="Pidot S.J."/>
        </authorList>
    </citation>
    <scope>NUCLEOTIDE SEQUENCE [LARGE SCALE GENOMIC DNA]</scope>
    <source>
        <strain evidence="2 3">AUSMDU00012715</strain>
    </source>
</reference>
<dbReference type="SUPFAM" id="SSF47413">
    <property type="entry name" value="lambda repressor-like DNA-binding domains"/>
    <property type="match status" value="1"/>
</dbReference>
<accession>A0A6G9Z7C3</accession>
<dbReference type="EMBL" id="CP046173">
    <property type="protein sequence ID" value="QIS20913.1"/>
    <property type="molecule type" value="Genomic_DNA"/>
</dbReference>
<dbReference type="Proteomes" id="UP000500953">
    <property type="component" value="Chromosome"/>
</dbReference>
<proteinExistence type="predicted"/>
<feature type="domain" description="HTH cro/C1-type" evidence="1">
    <location>
        <begin position="54"/>
        <end position="120"/>
    </location>
</feature>
<evidence type="ECO:0000313" key="3">
    <source>
        <dbReference type="Proteomes" id="UP000500953"/>
    </source>
</evidence>
<dbReference type="AlphaFoldDB" id="A0A6G9Z7C3"/>
<dbReference type="PROSITE" id="PS50943">
    <property type="entry name" value="HTH_CROC1"/>
    <property type="match status" value="1"/>
</dbReference>
<name>A0A6G9Z7C3_9NOCA</name>
<dbReference type="InterPro" id="IPR010982">
    <property type="entry name" value="Lambda_DNA-bd_dom_sf"/>
</dbReference>
<evidence type="ECO:0000313" key="2">
    <source>
        <dbReference type="EMBL" id="QIS20913.1"/>
    </source>
</evidence>